<dbReference type="EMBL" id="CM042024">
    <property type="protein sequence ID" value="KAI3811252.1"/>
    <property type="molecule type" value="Genomic_DNA"/>
</dbReference>
<evidence type="ECO:0000313" key="1">
    <source>
        <dbReference type="EMBL" id="KAI3811252.1"/>
    </source>
</evidence>
<keyword evidence="2" id="KW-1185">Reference proteome</keyword>
<name>A0ACB9IT35_9ASTR</name>
<dbReference type="Proteomes" id="UP001056120">
    <property type="component" value="Linkage Group LG07"/>
</dbReference>
<reference evidence="1 2" key="2">
    <citation type="journal article" date="2022" name="Mol. Ecol. Resour.">
        <title>The genomes of chicory, endive, great burdock and yacon provide insights into Asteraceae paleo-polyploidization history and plant inulin production.</title>
        <authorList>
            <person name="Fan W."/>
            <person name="Wang S."/>
            <person name="Wang H."/>
            <person name="Wang A."/>
            <person name="Jiang F."/>
            <person name="Liu H."/>
            <person name="Zhao H."/>
            <person name="Xu D."/>
            <person name="Zhang Y."/>
        </authorList>
    </citation>
    <scope>NUCLEOTIDE SEQUENCE [LARGE SCALE GENOMIC DNA]</scope>
    <source>
        <strain evidence="2">cv. Yunnan</strain>
        <tissue evidence="1">Leaves</tissue>
    </source>
</reference>
<organism evidence="1 2">
    <name type="scientific">Smallanthus sonchifolius</name>
    <dbReference type="NCBI Taxonomy" id="185202"/>
    <lineage>
        <taxon>Eukaryota</taxon>
        <taxon>Viridiplantae</taxon>
        <taxon>Streptophyta</taxon>
        <taxon>Embryophyta</taxon>
        <taxon>Tracheophyta</taxon>
        <taxon>Spermatophyta</taxon>
        <taxon>Magnoliopsida</taxon>
        <taxon>eudicotyledons</taxon>
        <taxon>Gunneridae</taxon>
        <taxon>Pentapetalae</taxon>
        <taxon>asterids</taxon>
        <taxon>campanulids</taxon>
        <taxon>Asterales</taxon>
        <taxon>Asteraceae</taxon>
        <taxon>Asteroideae</taxon>
        <taxon>Heliantheae alliance</taxon>
        <taxon>Millerieae</taxon>
        <taxon>Smallanthus</taxon>
    </lineage>
</organism>
<comment type="caution">
    <text evidence="1">The sequence shown here is derived from an EMBL/GenBank/DDBJ whole genome shotgun (WGS) entry which is preliminary data.</text>
</comment>
<sequence length="300" mass="34866">MLEAFAQNGNKPLPLELDPTHETYKFVGPNGRWFVRQITIALEKIPSHYIGWESIPREHQSTVFRNLHNYFDLESWSNTPQWPQISAGIHDDCGRRFRDRKSTLKRHFESVGGYEELEEARNNPHESISSGNWNSLIDILYLDPAYIARCNQNSSNRSKQPYANTSGSKSFAQRRYEEVQQGGTVSLIDGWRRMHTSHGTWVNDRAQNDWNTIQEELTRMQQEGGEVDEEEVLKRALGERRGWSRGVGRKVRNMPTNVSALSESQFNELKEQIRELNETVKQMQQDRNQSGNQNDDDQDE</sequence>
<protein>
    <submittedName>
        <fullName evidence="1">Uncharacterized protein</fullName>
    </submittedName>
</protein>
<reference evidence="2" key="1">
    <citation type="journal article" date="2022" name="Mol. Ecol. Resour.">
        <title>The genomes of chicory, endive, great burdock and yacon provide insights into Asteraceae palaeo-polyploidization history and plant inulin production.</title>
        <authorList>
            <person name="Fan W."/>
            <person name="Wang S."/>
            <person name="Wang H."/>
            <person name="Wang A."/>
            <person name="Jiang F."/>
            <person name="Liu H."/>
            <person name="Zhao H."/>
            <person name="Xu D."/>
            <person name="Zhang Y."/>
        </authorList>
    </citation>
    <scope>NUCLEOTIDE SEQUENCE [LARGE SCALE GENOMIC DNA]</scope>
    <source>
        <strain evidence="2">cv. Yunnan</strain>
    </source>
</reference>
<accession>A0ACB9IT35</accession>
<proteinExistence type="predicted"/>
<gene>
    <name evidence="1" type="ORF">L1987_20971</name>
</gene>
<evidence type="ECO:0000313" key="2">
    <source>
        <dbReference type="Proteomes" id="UP001056120"/>
    </source>
</evidence>